<evidence type="ECO:0000256" key="1">
    <source>
        <dbReference type="ARBA" id="ARBA00006700"/>
    </source>
</evidence>
<keyword evidence="3" id="KW-0687">Ribonucleoprotein</keyword>
<feature type="region of interest" description="Disordered" evidence="4">
    <location>
        <begin position="19"/>
        <end position="44"/>
    </location>
</feature>
<dbReference type="Pfam" id="PF00276">
    <property type="entry name" value="Ribosomal_L23"/>
    <property type="match status" value="1"/>
</dbReference>
<comment type="similarity">
    <text evidence="1">Belongs to the universal ribosomal protein uL23 family.</text>
</comment>
<dbReference type="AlphaFoldDB" id="A0A8J6DH62"/>
<keyword evidence="6" id="KW-1185">Reference proteome</keyword>
<dbReference type="Gene3D" id="3.30.70.330">
    <property type="match status" value="1"/>
</dbReference>
<dbReference type="OrthoDB" id="1267328at2759"/>
<accession>A0A8J6DH62</accession>
<protein>
    <submittedName>
        <fullName evidence="5">60S ribosomal protein L23a</fullName>
    </submittedName>
</protein>
<gene>
    <name evidence="5" type="ORF">J0S82_001558</name>
</gene>
<proteinExistence type="inferred from homology"/>
<dbReference type="EMBL" id="JAGFMF010012069">
    <property type="protein sequence ID" value="KAG8508056.1"/>
    <property type="molecule type" value="Genomic_DNA"/>
</dbReference>
<dbReference type="Proteomes" id="UP000700334">
    <property type="component" value="Unassembled WGS sequence"/>
</dbReference>
<dbReference type="InterPro" id="IPR013025">
    <property type="entry name" value="Ribosomal_uL23-like"/>
</dbReference>
<feature type="region of interest" description="Disordered" evidence="4">
    <location>
        <begin position="62"/>
        <end position="87"/>
    </location>
</feature>
<reference evidence="5" key="1">
    <citation type="journal article" date="2021" name="Evol. Appl.">
        <title>The genome of the Pyrenean desman and the effects of bottlenecks and inbreeding on the genomic landscape of an endangered species.</title>
        <authorList>
            <person name="Escoda L."/>
            <person name="Castresana J."/>
        </authorList>
    </citation>
    <scope>NUCLEOTIDE SEQUENCE</scope>
    <source>
        <strain evidence="5">IBE-C5619</strain>
    </source>
</reference>
<evidence type="ECO:0000256" key="4">
    <source>
        <dbReference type="SAM" id="MobiDB-lite"/>
    </source>
</evidence>
<dbReference type="GO" id="GO:0003735">
    <property type="term" value="F:structural constituent of ribosome"/>
    <property type="evidence" value="ECO:0007669"/>
    <property type="project" value="InterPro"/>
</dbReference>
<sequence>MMQWRRPALLWAPFSNQMQQNMPGSAVPSEPTPHPVPGLESQHSDNNEYNVLIRGINSEVKGRERVTERGEREDWKESGKEEGRKGEWSIECTQRSLDAHANYNGIYSKKIFYSATMISTQEKAVFTSVKNANTGQSSFEYEYDPVFQAMKKREDNTLVFIVDVKANKHQIIQAVKKLYDIDMAKVKALIRPTGEKKAYVGLALD</sequence>
<keyword evidence="2 5" id="KW-0689">Ribosomal protein</keyword>
<evidence type="ECO:0000256" key="2">
    <source>
        <dbReference type="ARBA" id="ARBA00022980"/>
    </source>
</evidence>
<evidence type="ECO:0000313" key="5">
    <source>
        <dbReference type="EMBL" id="KAG8508056.1"/>
    </source>
</evidence>
<dbReference type="InterPro" id="IPR012677">
    <property type="entry name" value="Nucleotide-bd_a/b_plait_sf"/>
</dbReference>
<comment type="caution">
    <text evidence="5">The sequence shown here is derived from an EMBL/GenBank/DDBJ whole genome shotgun (WGS) entry which is preliminary data.</text>
</comment>
<dbReference type="SUPFAM" id="SSF54189">
    <property type="entry name" value="Ribosomal proteins S24e, L23 and L15e"/>
    <property type="match status" value="1"/>
</dbReference>
<organism evidence="5 6">
    <name type="scientific">Galemys pyrenaicus</name>
    <name type="common">Iberian desman</name>
    <name type="synonym">Pyrenean desman</name>
    <dbReference type="NCBI Taxonomy" id="202257"/>
    <lineage>
        <taxon>Eukaryota</taxon>
        <taxon>Metazoa</taxon>
        <taxon>Chordata</taxon>
        <taxon>Craniata</taxon>
        <taxon>Vertebrata</taxon>
        <taxon>Euteleostomi</taxon>
        <taxon>Mammalia</taxon>
        <taxon>Eutheria</taxon>
        <taxon>Laurasiatheria</taxon>
        <taxon>Eulipotyphla</taxon>
        <taxon>Talpidae</taxon>
        <taxon>Galemys</taxon>
    </lineage>
</organism>
<dbReference type="InterPro" id="IPR012678">
    <property type="entry name" value="Ribosomal_uL23/eL15/eS24_sf"/>
</dbReference>
<evidence type="ECO:0000256" key="3">
    <source>
        <dbReference type="ARBA" id="ARBA00023274"/>
    </source>
</evidence>
<name>A0A8J6DH62_GALPY</name>
<evidence type="ECO:0000313" key="6">
    <source>
        <dbReference type="Proteomes" id="UP000700334"/>
    </source>
</evidence>
<dbReference type="GO" id="GO:0044391">
    <property type="term" value="C:ribosomal subunit"/>
    <property type="evidence" value="ECO:0007669"/>
    <property type="project" value="UniProtKB-ARBA"/>
</dbReference>
<dbReference type="GO" id="GO:0006412">
    <property type="term" value="P:translation"/>
    <property type="evidence" value="ECO:0007669"/>
    <property type="project" value="InterPro"/>
</dbReference>
<dbReference type="PANTHER" id="PTHR11620">
    <property type="entry name" value="60S RIBOSOMAL PROTEIN L23A"/>
    <property type="match status" value="1"/>
</dbReference>